<dbReference type="PROSITE" id="PS50850">
    <property type="entry name" value="MFS"/>
    <property type="match status" value="1"/>
</dbReference>
<feature type="transmembrane region" description="Helical" evidence="8">
    <location>
        <begin position="142"/>
        <end position="167"/>
    </location>
</feature>
<evidence type="ECO:0000256" key="1">
    <source>
        <dbReference type="ARBA" id="ARBA00004651"/>
    </source>
</evidence>
<feature type="transmembrane region" description="Helical" evidence="8">
    <location>
        <begin position="54"/>
        <end position="72"/>
    </location>
</feature>
<dbReference type="Proteomes" id="UP001378242">
    <property type="component" value="Unassembled WGS sequence"/>
</dbReference>
<name>A0ABU9GKC4_COBMA</name>
<feature type="transmembrane region" description="Helical" evidence="8">
    <location>
        <begin position="20"/>
        <end position="39"/>
    </location>
</feature>
<dbReference type="RefSeq" id="WP_279856344.1">
    <property type="nucleotide sequence ID" value="NZ_JBAKAP010000029.1"/>
</dbReference>
<keyword evidence="4" id="KW-1003">Cell membrane</keyword>
<evidence type="ECO:0000256" key="3">
    <source>
        <dbReference type="ARBA" id="ARBA00022448"/>
    </source>
</evidence>
<dbReference type="PANTHER" id="PTHR43124">
    <property type="entry name" value="PURINE EFFLUX PUMP PBUE"/>
    <property type="match status" value="1"/>
</dbReference>
<comment type="subcellular location">
    <subcellularLocation>
        <location evidence="8">Cell inner membrane</location>
        <topology evidence="8">Multi-pass membrane protein</topology>
    </subcellularLocation>
    <subcellularLocation>
        <location evidence="1">Cell membrane</location>
        <topology evidence="1">Multi-pass membrane protein</topology>
    </subcellularLocation>
</comment>
<sequence>MTQASSPTTVLHHHPARFTLMLALMVALAPLATDAYLPAMPSMAGDFGVDEHRIGLTITMFFFGYAMGQLGGGPLSDSLGRRPVALTGFVLFLVAGLGCALTRDFHWLLVWRVLQGIATGMTGGVSRTVVRDVATGKDAARLMTNVTMVLMTAPLIAPSLGALVISLSHWTTIFFALGVYGLIVGLIIHRWLPETHLASERTPFRPRNVLRSYGDVLTTRGVPGHLMLILCGPGIMFTFITNASYLYQGLLGMTPPQFALAFGANVVAMFVGNRLNHLGLKHLRTRTLVKLALSVQLTGITWLLGLGLTGTISAATLIPGMLVVLGAGAMITPNVMADYQSLFTRGHGVANAISGTALFLGGGLYGAIASLWLNGSNMLPVPLVMLAACLVGGIGFWVTRHTAPSNQPAAHGSSSSAPA</sequence>
<feature type="transmembrane region" description="Helical" evidence="8">
    <location>
        <begin position="173"/>
        <end position="192"/>
    </location>
</feature>
<keyword evidence="6 8" id="KW-1133">Transmembrane helix</keyword>
<dbReference type="InterPro" id="IPR011701">
    <property type="entry name" value="MFS"/>
</dbReference>
<evidence type="ECO:0000256" key="5">
    <source>
        <dbReference type="ARBA" id="ARBA00022692"/>
    </source>
</evidence>
<evidence type="ECO:0000256" key="7">
    <source>
        <dbReference type="ARBA" id="ARBA00023136"/>
    </source>
</evidence>
<feature type="domain" description="Major facilitator superfamily (MFS) profile" evidence="9">
    <location>
        <begin position="18"/>
        <end position="404"/>
    </location>
</feature>
<dbReference type="Gene3D" id="1.20.1720.10">
    <property type="entry name" value="Multidrug resistance protein D"/>
    <property type="match status" value="1"/>
</dbReference>
<keyword evidence="5 8" id="KW-0812">Transmembrane</keyword>
<dbReference type="NCBIfam" id="TIGR00710">
    <property type="entry name" value="efflux_Bcr_CflA"/>
    <property type="match status" value="1"/>
</dbReference>
<dbReference type="PANTHER" id="PTHR43124:SF3">
    <property type="entry name" value="CHLORAMPHENICOL EFFLUX PUMP RV0191"/>
    <property type="match status" value="1"/>
</dbReference>
<feature type="transmembrane region" description="Helical" evidence="8">
    <location>
        <begin position="349"/>
        <end position="373"/>
    </location>
</feature>
<accession>A0ABU9GKC4</accession>
<organism evidence="10 11">
    <name type="scientific">Cobetia marina</name>
    <name type="common">Deleya marina</name>
    <dbReference type="NCBI Taxonomy" id="28258"/>
    <lineage>
        <taxon>Bacteria</taxon>
        <taxon>Pseudomonadati</taxon>
        <taxon>Pseudomonadota</taxon>
        <taxon>Gammaproteobacteria</taxon>
        <taxon>Oceanospirillales</taxon>
        <taxon>Halomonadaceae</taxon>
        <taxon>Cobetia</taxon>
    </lineage>
</organism>
<dbReference type="CDD" id="cd17320">
    <property type="entry name" value="MFS_MdfA_MDR_like"/>
    <property type="match status" value="1"/>
</dbReference>
<dbReference type="InterPro" id="IPR005829">
    <property type="entry name" value="Sugar_transporter_CS"/>
</dbReference>
<feature type="transmembrane region" description="Helical" evidence="8">
    <location>
        <begin position="226"/>
        <end position="246"/>
    </location>
</feature>
<dbReference type="InterPro" id="IPR004812">
    <property type="entry name" value="Efflux_drug-R_Bcr/CmlA"/>
</dbReference>
<comment type="similarity">
    <text evidence="2 8">Belongs to the major facilitator superfamily. Bcr/CmlA family.</text>
</comment>
<feature type="transmembrane region" description="Helical" evidence="8">
    <location>
        <begin position="288"/>
        <end position="308"/>
    </location>
</feature>
<dbReference type="InterPro" id="IPR020846">
    <property type="entry name" value="MFS_dom"/>
</dbReference>
<dbReference type="InterPro" id="IPR036259">
    <property type="entry name" value="MFS_trans_sf"/>
</dbReference>
<evidence type="ECO:0000313" key="11">
    <source>
        <dbReference type="Proteomes" id="UP001378242"/>
    </source>
</evidence>
<evidence type="ECO:0000256" key="6">
    <source>
        <dbReference type="ARBA" id="ARBA00022989"/>
    </source>
</evidence>
<reference evidence="10 11" key="1">
    <citation type="submission" date="2024-02" db="EMBL/GenBank/DDBJ databases">
        <title>Bacteria isolated from the canopy kelp, Nereocystis luetkeana.</title>
        <authorList>
            <person name="Pfister C.A."/>
            <person name="Younker I.T."/>
            <person name="Light S.H."/>
        </authorList>
    </citation>
    <scope>NUCLEOTIDE SEQUENCE [LARGE SCALE GENOMIC DNA]</scope>
    <source>
        <strain evidence="10 11">TI.5.07</strain>
    </source>
</reference>
<evidence type="ECO:0000259" key="9">
    <source>
        <dbReference type="PROSITE" id="PS50850"/>
    </source>
</evidence>
<feature type="transmembrane region" description="Helical" evidence="8">
    <location>
        <begin position="84"/>
        <end position="103"/>
    </location>
</feature>
<dbReference type="EMBL" id="JBAKAP010000029">
    <property type="protein sequence ID" value="MEL0618587.1"/>
    <property type="molecule type" value="Genomic_DNA"/>
</dbReference>
<protein>
    <recommendedName>
        <fullName evidence="8">Bcr/CflA family efflux transporter</fullName>
    </recommendedName>
</protein>
<dbReference type="PROSITE" id="PS00216">
    <property type="entry name" value="SUGAR_TRANSPORT_1"/>
    <property type="match status" value="1"/>
</dbReference>
<dbReference type="Pfam" id="PF07690">
    <property type="entry name" value="MFS_1"/>
    <property type="match status" value="1"/>
</dbReference>
<feature type="transmembrane region" description="Helical" evidence="8">
    <location>
        <begin position="379"/>
        <end position="398"/>
    </location>
</feature>
<feature type="transmembrane region" description="Helical" evidence="8">
    <location>
        <begin position="258"/>
        <end position="276"/>
    </location>
</feature>
<feature type="transmembrane region" description="Helical" evidence="8">
    <location>
        <begin position="314"/>
        <end position="337"/>
    </location>
</feature>
<evidence type="ECO:0000256" key="8">
    <source>
        <dbReference type="RuleBase" id="RU365088"/>
    </source>
</evidence>
<evidence type="ECO:0000256" key="4">
    <source>
        <dbReference type="ARBA" id="ARBA00022475"/>
    </source>
</evidence>
<proteinExistence type="inferred from homology"/>
<keyword evidence="3 8" id="KW-0813">Transport</keyword>
<feature type="transmembrane region" description="Helical" evidence="8">
    <location>
        <begin position="109"/>
        <end position="130"/>
    </location>
</feature>
<comment type="caution">
    <text evidence="10">The sequence shown here is derived from an EMBL/GenBank/DDBJ whole genome shotgun (WGS) entry which is preliminary data.</text>
</comment>
<dbReference type="InterPro" id="IPR050189">
    <property type="entry name" value="MFS_Efflux_Transporters"/>
</dbReference>
<evidence type="ECO:0000313" key="10">
    <source>
        <dbReference type="EMBL" id="MEL0618587.1"/>
    </source>
</evidence>
<keyword evidence="11" id="KW-1185">Reference proteome</keyword>
<dbReference type="SUPFAM" id="SSF103473">
    <property type="entry name" value="MFS general substrate transporter"/>
    <property type="match status" value="1"/>
</dbReference>
<evidence type="ECO:0000256" key="2">
    <source>
        <dbReference type="ARBA" id="ARBA00006236"/>
    </source>
</evidence>
<keyword evidence="8" id="KW-0997">Cell inner membrane</keyword>
<keyword evidence="7 8" id="KW-0472">Membrane</keyword>
<gene>
    <name evidence="10" type="ORF">V6243_17295</name>
</gene>